<gene>
    <name evidence="2" type="ORF">A4A49_36724</name>
</gene>
<comment type="caution">
    <text evidence="2">The sequence shown here is derived from an EMBL/GenBank/DDBJ whole genome shotgun (WGS) entry which is preliminary data.</text>
</comment>
<reference evidence="2" key="1">
    <citation type="submission" date="2016-11" db="EMBL/GenBank/DDBJ databases">
        <title>The genome of Nicotiana attenuata.</title>
        <authorList>
            <person name="Xu S."/>
            <person name="Brockmoeller T."/>
            <person name="Gaquerel E."/>
            <person name="Navarro A."/>
            <person name="Kuhl H."/>
            <person name="Gase K."/>
            <person name="Ling Z."/>
            <person name="Zhou W."/>
            <person name="Kreitzer C."/>
            <person name="Stanke M."/>
            <person name="Tang H."/>
            <person name="Lyons E."/>
            <person name="Pandey P."/>
            <person name="Pandey S.P."/>
            <person name="Timmermann B."/>
            <person name="Baldwin I.T."/>
        </authorList>
    </citation>
    <scope>NUCLEOTIDE SEQUENCE [LARGE SCALE GENOMIC DNA]</scope>
    <source>
        <strain evidence="2">UT</strain>
    </source>
</reference>
<keyword evidence="3" id="KW-1185">Reference proteome</keyword>
<organism evidence="2 3">
    <name type="scientific">Nicotiana attenuata</name>
    <name type="common">Coyote tobacco</name>
    <dbReference type="NCBI Taxonomy" id="49451"/>
    <lineage>
        <taxon>Eukaryota</taxon>
        <taxon>Viridiplantae</taxon>
        <taxon>Streptophyta</taxon>
        <taxon>Embryophyta</taxon>
        <taxon>Tracheophyta</taxon>
        <taxon>Spermatophyta</taxon>
        <taxon>Magnoliopsida</taxon>
        <taxon>eudicotyledons</taxon>
        <taxon>Gunneridae</taxon>
        <taxon>Pentapetalae</taxon>
        <taxon>asterids</taxon>
        <taxon>lamiids</taxon>
        <taxon>Solanales</taxon>
        <taxon>Solanaceae</taxon>
        <taxon>Nicotianoideae</taxon>
        <taxon>Nicotianeae</taxon>
        <taxon>Nicotiana</taxon>
    </lineage>
</organism>
<keyword evidence="1" id="KW-0472">Membrane</keyword>
<proteinExistence type="predicted"/>
<keyword evidence="1" id="KW-0812">Transmembrane</keyword>
<name>A0A314KQ24_NICAT</name>
<sequence length="72" mass="8820">MKNEESRIHRANQQRSFKFQKDTKIGRYGSTPSLPISFWTFGSFFFTSTFLIKFTVPYFFSEKYRHWEMEFV</sequence>
<accession>A0A314KQ24</accession>
<feature type="transmembrane region" description="Helical" evidence="1">
    <location>
        <begin position="36"/>
        <end position="60"/>
    </location>
</feature>
<dbReference type="Proteomes" id="UP000187609">
    <property type="component" value="Unassembled WGS sequence"/>
</dbReference>
<keyword evidence="1" id="KW-1133">Transmembrane helix</keyword>
<dbReference type="Gramene" id="OIT30899">
    <property type="protein sequence ID" value="OIT30899"/>
    <property type="gene ID" value="A4A49_36724"/>
</dbReference>
<evidence type="ECO:0000313" key="3">
    <source>
        <dbReference type="Proteomes" id="UP000187609"/>
    </source>
</evidence>
<dbReference type="EMBL" id="MJEQ01001401">
    <property type="protein sequence ID" value="OIT30899.1"/>
    <property type="molecule type" value="Genomic_DNA"/>
</dbReference>
<evidence type="ECO:0000256" key="1">
    <source>
        <dbReference type="SAM" id="Phobius"/>
    </source>
</evidence>
<protein>
    <submittedName>
        <fullName evidence="2">Uncharacterized protein</fullName>
    </submittedName>
</protein>
<dbReference type="AlphaFoldDB" id="A0A314KQ24"/>
<evidence type="ECO:0000313" key="2">
    <source>
        <dbReference type="EMBL" id="OIT30899.1"/>
    </source>
</evidence>